<feature type="domain" description="HD-GYP" evidence="1">
    <location>
        <begin position="117"/>
        <end position="305"/>
    </location>
</feature>
<proteinExistence type="predicted"/>
<dbReference type="PROSITE" id="PS51832">
    <property type="entry name" value="HD_GYP"/>
    <property type="match status" value="1"/>
</dbReference>
<dbReference type="SMART" id="SM00471">
    <property type="entry name" value="HDc"/>
    <property type="match status" value="1"/>
</dbReference>
<accession>A0A4R2BDT2</accession>
<evidence type="ECO:0000313" key="2">
    <source>
        <dbReference type="EMBL" id="TCN25087.1"/>
    </source>
</evidence>
<dbReference type="InterPro" id="IPR011051">
    <property type="entry name" value="RmlC_Cupin_sf"/>
</dbReference>
<comment type="caution">
    <text evidence="2">The sequence shown here is derived from an EMBL/GenBank/DDBJ whole genome shotgun (WGS) entry which is preliminary data.</text>
</comment>
<dbReference type="PANTHER" id="PTHR43155:SF2">
    <property type="entry name" value="CYCLIC DI-GMP PHOSPHODIESTERASE PA4108"/>
    <property type="match status" value="1"/>
</dbReference>
<dbReference type="Gene3D" id="1.10.3210.10">
    <property type="entry name" value="Hypothetical protein af1432"/>
    <property type="match status" value="1"/>
</dbReference>
<dbReference type="SUPFAM" id="SSF51182">
    <property type="entry name" value="RmlC-like cupins"/>
    <property type="match status" value="1"/>
</dbReference>
<evidence type="ECO:0000313" key="3">
    <source>
        <dbReference type="Proteomes" id="UP000295689"/>
    </source>
</evidence>
<dbReference type="EMBL" id="SLVV01000006">
    <property type="protein sequence ID" value="TCN25087.1"/>
    <property type="molecule type" value="Genomic_DNA"/>
</dbReference>
<keyword evidence="2" id="KW-0808">Transferase</keyword>
<dbReference type="InterPro" id="IPR014710">
    <property type="entry name" value="RmlC-like_jellyroll"/>
</dbReference>
<reference evidence="2 3" key="1">
    <citation type="journal article" date="2015" name="Stand. Genomic Sci.">
        <title>Genomic Encyclopedia of Bacterial and Archaeal Type Strains, Phase III: the genomes of soil and plant-associated and newly described type strains.</title>
        <authorList>
            <person name="Whitman W.B."/>
            <person name="Woyke T."/>
            <person name="Klenk H.P."/>
            <person name="Zhou Y."/>
            <person name="Lilburn T.G."/>
            <person name="Beck B.J."/>
            <person name="De Vos P."/>
            <person name="Vandamme P."/>
            <person name="Eisen J.A."/>
            <person name="Garrity G."/>
            <person name="Hugenholtz P."/>
            <person name="Kyrpides N.C."/>
        </authorList>
    </citation>
    <scope>NUCLEOTIDE SEQUENCE [LARGE SCALE GENOMIC DNA]</scope>
    <source>
        <strain evidence="2 3">CV53</strain>
    </source>
</reference>
<dbReference type="InterPro" id="IPR006675">
    <property type="entry name" value="HDIG_dom"/>
</dbReference>
<dbReference type="SUPFAM" id="SSF109604">
    <property type="entry name" value="HD-domain/PDEase-like"/>
    <property type="match status" value="1"/>
</dbReference>
<dbReference type="RefSeq" id="WP_132006520.1">
    <property type="nucleotide sequence ID" value="NZ_JABUHM010000004.1"/>
</dbReference>
<dbReference type="PANTHER" id="PTHR43155">
    <property type="entry name" value="CYCLIC DI-GMP PHOSPHODIESTERASE PA4108-RELATED"/>
    <property type="match status" value="1"/>
</dbReference>
<dbReference type="InterPro" id="IPR003607">
    <property type="entry name" value="HD/PDEase_dom"/>
</dbReference>
<dbReference type="Pfam" id="PF13487">
    <property type="entry name" value="HD_5"/>
    <property type="match status" value="1"/>
</dbReference>
<dbReference type="CDD" id="cd00077">
    <property type="entry name" value="HDc"/>
    <property type="match status" value="1"/>
</dbReference>
<name>A0A4R2BDT2_9BACI</name>
<sequence>MISKEFGFSLRKKGQTIETVRQKGLDVGLLASYGGTEVIHHKLYEDHKWAMGPTDEWNSLEFIYVLSGKMKFIYGNEEILLSAGDHFHCEPVKEDIFLQAINDSEFIYVCGQPIFHYYSHNIQSMKDLAISVEEKDGYTSDHCQRIMELSMMLGKKLGLASKDLYTLNLGSFLHDVGKIRVPDHVLNKPDKLTPEEWELMKKHTIYGVEILEDTNIGYLKDAAKIVGQHHERYDGSGYPFGLKGDEIYIGAKIVAVVDSYDAMTTDRVYRKGMAKEDALEELQKGIGSLYDPDVAKAFLELADQL</sequence>
<dbReference type="InterPro" id="IPR037522">
    <property type="entry name" value="HD_GYP_dom"/>
</dbReference>
<organism evidence="2 3">
    <name type="scientific">Mesobacillus foraminis</name>
    <dbReference type="NCBI Taxonomy" id="279826"/>
    <lineage>
        <taxon>Bacteria</taxon>
        <taxon>Bacillati</taxon>
        <taxon>Bacillota</taxon>
        <taxon>Bacilli</taxon>
        <taxon>Bacillales</taxon>
        <taxon>Bacillaceae</taxon>
        <taxon>Mesobacillus</taxon>
    </lineage>
</organism>
<gene>
    <name evidence="2" type="ORF">EV146_106291</name>
</gene>
<dbReference type="Gene3D" id="2.60.120.10">
    <property type="entry name" value="Jelly Rolls"/>
    <property type="match status" value="1"/>
</dbReference>
<dbReference type="Proteomes" id="UP000295689">
    <property type="component" value="Unassembled WGS sequence"/>
</dbReference>
<dbReference type="AlphaFoldDB" id="A0A4R2BDT2"/>
<dbReference type="CDD" id="cd02209">
    <property type="entry name" value="cupin_XRE_C"/>
    <property type="match status" value="1"/>
</dbReference>
<keyword evidence="3" id="KW-1185">Reference proteome</keyword>
<dbReference type="NCBIfam" id="TIGR00277">
    <property type="entry name" value="HDIG"/>
    <property type="match status" value="1"/>
</dbReference>
<evidence type="ECO:0000259" key="1">
    <source>
        <dbReference type="PROSITE" id="PS51832"/>
    </source>
</evidence>
<protein>
    <submittedName>
        <fullName evidence="2">Putative nucleotidyltransferase with HDIG domain</fullName>
    </submittedName>
</protein>
<dbReference type="GO" id="GO:0016740">
    <property type="term" value="F:transferase activity"/>
    <property type="evidence" value="ECO:0007669"/>
    <property type="project" value="UniProtKB-KW"/>
</dbReference>